<evidence type="ECO:0000313" key="2">
    <source>
        <dbReference type="Proteomes" id="UP000232722"/>
    </source>
</evidence>
<reference evidence="1 2" key="2">
    <citation type="submission" date="2017-09" db="EMBL/GenBank/DDBJ databases">
        <title>Extensive intraspecific genome diversity in a model arbuscular mycorrhizal fungus.</title>
        <authorList>
            <person name="Chen E.C."/>
            <person name="Morin E."/>
            <person name="Beaudet D."/>
            <person name="Noel J."/>
            <person name="Ndikumana S."/>
            <person name="Charron P."/>
            <person name="St-Onge C."/>
            <person name="Giorgi J."/>
            <person name="Grigoriev I.V."/>
            <person name="Roux C."/>
            <person name="Martin F.M."/>
            <person name="Corradi N."/>
        </authorList>
    </citation>
    <scope>NUCLEOTIDE SEQUENCE [LARGE SCALE GENOMIC DNA]</scope>
    <source>
        <strain evidence="1 2">A5</strain>
    </source>
</reference>
<proteinExistence type="predicted"/>
<dbReference type="Proteomes" id="UP000232722">
    <property type="component" value="Unassembled WGS sequence"/>
</dbReference>
<evidence type="ECO:0000313" key="1">
    <source>
        <dbReference type="EMBL" id="PKB91682.1"/>
    </source>
</evidence>
<dbReference type="AlphaFoldDB" id="A0A2N0NAT2"/>
<gene>
    <name evidence="1" type="ORF">RhiirA5_448017</name>
</gene>
<dbReference type="EMBL" id="LLXJ01014244">
    <property type="protein sequence ID" value="PKB91682.1"/>
    <property type="molecule type" value="Genomic_DNA"/>
</dbReference>
<accession>A0A2N0NAT2</accession>
<organism evidence="1 2">
    <name type="scientific">Rhizophagus irregularis</name>
    <dbReference type="NCBI Taxonomy" id="588596"/>
    <lineage>
        <taxon>Eukaryota</taxon>
        <taxon>Fungi</taxon>
        <taxon>Fungi incertae sedis</taxon>
        <taxon>Mucoromycota</taxon>
        <taxon>Glomeromycotina</taxon>
        <taxon>Glomeromycetes</taxon>
        <taxon>Glomerales</taxon>
        <taxon>Glomeraceae</taxon>
        <taxon>Rhizophagus</taxon>
    </lineage>
</organism>
<feature type="non-terminal residue" evidence="1">
    <location>
        <position position="1"/>
    </location>
</feature>
<sequence>KLISKSLKSSSLKVGYASNDLNFDIDIDNTQSKLISKSLSLKGYISNDLDFDIDINDSRR</sequence>
<reference evidence="1 2" key="1">
    <citation type="submission" date="2016-04" db="EMBL/GenBank/DDBJ databases">
        <title>Genome analyses suggest a sexual origin of heterokaryosis in a supposedly ancient asexual fungus.</title>
        <authorList>
            <person name="Ropars J."/>
            <person name="Sedzielewska K."/>
            <person name="Noel J."/>
            <person name="Charron P."/>
            <person name="Farinelli L."/>
            <person name="Marton T."/>
            <person name="Kruger M."/>
            <person name="Pelin A."/>
            <person name="Brachmann A."/>
            <person name="Corradi N."/>
        </authorList>
    </citation>
    <scope>NUCLEOTIDE SEQUENCE [LARGE SCALE GENOMIC DNA]</scope>
    <source>
        <strain evidence="1 2">A5</strain>
    </source>
</reference>
<protein>
    <submittedName>
        <fullName evidence="1">Uncharacterized protein</fullName>
    </submittedName>
</protein>
<name>A0A2N0NAT2_9GLOM</name>
<comment type="caution">
    <text evidence="1">The sequence shown here is derived from an EMBL/GenBank/DDBJ whole genome shotgun (WGS) entry which is preliminary data.</text>
</comment>